<keyword evidence="2" id="KW-1185">Reference proteome</keyword>
<reference evidence="1 2" key="1">
    <citation type="journal article" date="2018" name="Front. Microbiol.">
        <title>Hydrolytic Capabilities as a Key to Environmental Success: Chitinolytic and Cellulolytic Acidobacteria From Acidic Sub-arctic Soils and Boreal Peatlands.</title>
        <authorList>
            <person name="Belova S.E."/>
            <person name="Ravin N.V."/>
            <person name="Pankratov T.A."/>
            <person name="Rakitin A.L."/>
            <person name="Ivanova A.A."/>
            <person name="Beletsky A.V."/>
            <person name="Mardanov A.V."/>
            <person name="Sinninghe Damste J.S."/>
            <person name="Dedysh S.N."/>
        </authorList>
    </citation>
    <scope>NUCLEOTIDE SEQUENCE [LARGE SCALE GENOMIC DNA]</scope>
    <source>
        <strain evidence="1 2">SBC82</strain>
    </source>
</reference>
<dbReference type="EMBL" id="CP030840">
    <property type="protein sequence ID" value="AXC12989.1"/>
    <property type="molecule type" value="Genomic_DNA"/>
</dbReference>
<name>A0A2Z5G1N2_9BACT</name>
<evidence type="ECO:0000313" key="1">
    <source>
        <dbReference type="EMBL" id="AXC12989.1"/>
    </source>
</evidence>
<dbReference type="AlphaFoldDB" id="A0A2Z5G1N2"/>
<dbReference type="Proteomes" id="UP000253606">
    <property type="component" value="Chromosome"/>
</dbReference>
<organism evidence="1 2">
    <name type="scientific">Acidisarcina polymorpha</name>
    <dbReference type="NCBI Taxonomy" id="2211140"/>
    <lineage>
        <taxon>Bacteria</taxon>
        <taxon>Pseudomonadati</taxon>
        <taxon>Acidobacteriota</taxon>
        <taxon>Terriglobia</taxon>
        <taxon>Terriglobales</taxon>
        <taxon>Acidobacteriaceae</taxon>
        <taxon>Acidisarcina</taxon>
    </lineage>
</organism>
<protein>
    <submittedName>
        <fullName evidence="1">Uncharacterized protein</fullName>
    </submittedName>
</protein>
<dbReference type="KEGG" id="abas:ACPOL_3708"/>
<evidence type="ECO:0000313" key="2">
    <source>
        <dbReference type="Proteomes" id="UP000253606"/>
    </source>
</evidence>
<accession>A0A2Z5G1N2</accession>
<gene>
    <name evidence="1" type="ORF">ACPOL_3708</name>
</gene>
<sequence length="40" mass="4851">MPQFGFATRYPLRKRRQIPFVSELKSQGGRPWREVLTDDW</sequence>
<proteinExistence type="predicted"/>